<protein>
    <recommendedName>
        <fullName evidence="3">Alpha-ribazole kinase</fullName>
    </recommendedName>
</protein>
<reference evidence="1" key="2">
    <citation type="submission" date="2020-09" db="EMBL/GenBank/DDBJ databases">
        <authorList>
            <person name="Sun Q."/>
            <person name="Zhou Y."/>
        </authorList>
    </citation>
    <scope>NUCLEOTIDE SEQUENCE</scope>
    <source>
        <strain evidence="1">CGMCC 1.12153</strain>
    </source>
</reference>
<dbReference type="RefSeq" id="WP_188378413.1">
    <property type="nucleotide sequence ID" value="NZ_BMEL01000004.1"/>
</dbReference>
<evidence type="ECO:0000313" key="2">
    <source>
        <dbReference type="Proteomes" id="UP000660110"/>
    </source>
</evidence>
<comment type="caution">
    <text evidence="1">The sequence shown here is derived from an EMBL/GenBank/DDBJ whole genome shotgun (WGS) entry which is preliminary data.</text>
</comment>
<organism evidence="1 2">
    <name type="scientific">Halobacillus andaensis</name>
    <dbReference type="NCBI Taxonomy" id="1176239"/>
    <lineage>
        <taxon>Bacteria</taxon>
        <taxon>Bacillati</taxon>
        <taxon>Bacillota</taxon>
        <taxon>Bacilli</taxon>
        <taxon>Bacillales</taxon>
        <taxon>Bacillaceae</taxon>
        <taxon>Halobacillus</taxon>
    </lineage>
</organism>
<evidence type="ECO:0000313" key="1">
    <source>
        <dbReference type="EMBL" id="GGF29578.1"/>
    </source>
</evidence>
<keyword evidence="2" id="KW-1185">Reference proteome</keyword>
<dbReference type="Proteomes" id="UP000660110">
    <property type="component" value="Unassembled WGS sequence"/>
</dbReference>
<accession>A0A917EZL3</accession>
<reference evidence="1" key="1">
    <citation type="journal article" date="2014" name="Int. J. Syst. Evol. Microbiol.">
        <title>Complete genome sequence of Corynebacterium casei LMG S-19264T (=DSM 44701T), isolated from a smear-ripened cheese.</title>
        <authorList>
            <consortium name="US DOE Joint Genome Institute (JGI-PGF)"/>
            <person name="Walter F."/>
            <person name="Albersmeier A."/>
            <person name="Kalinowski J."/>
            <person name="Ruckert C."/>
        </authorList>
    </citation>
    <scope>NUCLEOTIDE SEQUENCE</scope>
    <source>
        <strain evidence="1">CGMCC 1.12153</strain>
    </source>
</reference>
<proteinExistence type="predicted"/>
<dbReference type="AlphaFoldDB" id="A0A917EZL3"/>
<evidence type="ECO:0008006" key="3">
    <source>
        <dbReference type="Google" id="ProtNLM"/>
    </source>
</evidence>
<dbReference type="EMBL" id="BMEL01000004">
    <property type="protein sequence ID" value="GGF29578.1"/>
    <property type="molecule type" value="Genomic_DNA"/>
</dbReference>
<gene>
    <name evidence="1" type="ORF">GCM10010954_30860</name>
</gene>
<sequence>MAVPLFIPDQHDRELVIATDNAGAIGRKCDDQVQVPYSIVAEALFRVAIMDTLAVGAAPFAVNVMNFAGDDVWPELEESITEQCRSLDFELPITGSTESNFSMNQSAVGLSVIGTVSSQDKKVGCSFEGCGVALIGEPLVGEEVIHSAEKVAPLDLFVSLTQQDWVHEILPVGSKGIDGSLKELEKRNAWKPHEWTVPFDRNKSGGPSTSFLITYDLERDLNLLKLAGGYVTVLGYQVRER</sequence>
<name>A0A917EZL3_HALAA</name>